<protein>
    <recommendedName>
        <fullName evidence="4">RING-type domain-containing protein</fullName>
    </recommendedName>
</protein>
<organism evidence="3">
    <name type="scientific">viral metagenome</name>
    <dbReference type="NCBI Taxonomy" id="1070528"/>
    <lineage>
        <taxon>unclassified sequences</taxon>
        <taxon>metagenomes</taxon>
        <taxon>organismal metagenomes</taxon>
    </lineage>
</organism>
<dbReference type="InterPro" id="IPR007527">
    <property type="entry name" value="Znf_SWIM"/>
</dbReference>
<dbReference type="EMBL" id="MN739210">
    <property type="protein sequence ID" value="QHS93822.1"/>
    <property type="molecule type" value="Genomic_DNA"/>
</dbReference>
<dbReference type="PROSITE" id="PS50089">
    <property type="entry name" value="ZF_RING_2"/>
    <property type="match status" value="1"/>
</dbReference>
<reference evidence="3" key="1">
    <citation type="journal article" date="2020" name="Nature">
        <title>Giant virus diversity and host interactions through global metagenomics.</title>
        <authorList>
            <person name="Schulz F."/>
            <person name="Roux S."/>
            <person name="Paez-Espino D."/>
            <person name="Jungbluth S."/>
            <person name="Walsh D.A."/>
            <person name="Denef V.J."/>
            <person name="McMahon K.D."/>
            <person name="Konstantinidis K.T."/>
            <person name="Eloe-Fadrosh E.A."/>
            <person name="Kyrpides N.C."/>
            <person name="Woyke T."/>
        </authorList>
    </citation>
    <scope>NUCLEOTIDE SEQUENCE</scope>
    <source>
        <strain evidence="3">GVMAG-M-3300018080-19</strain>
    </source>
</reference>
<evidence type="ECO:0008006" key="4">
    <source>
        <dbReference type="Google" id="ProtNLM"/>
    </source>
</evidence>
<dbReference type="Pfam" id="PF13639">
    <property type="entry name" value="zf-RING_2"/>
    <property type="match status" value="1"/>
</dbReference>
<evidence type="ECO:0000259" key="1">
    <source>
        <dbReference type="PROSITE" id="PS50089"/>
    </source>
</evidence>
<feature type="domain" description="SWIM-type" evidence="2">
    <location>
        <begin position="8"/>
        <end position="40"/>
    </location>
</feature>
<dbReference type="Pfam" id="PF04434">
    <property type="entry name" value="SWIM"/>
    <property type="match status" value="1"/>
</dbReference>
<evidence type="ECO:0000259" key="2">
    <source>
        <dbReference type="PROSITE" id="PS50966"/>
    </source>
</evidence>
<dbReference type="SMART" id="SM00184">
    <property type="entry name" value="RING"/>
    <property type="match status" value="1"/>
</dbReference>
<dbReference type="Gene3D" id="3.30.40.10">
    <property type="entry name" value="Zinc/RING finger domain, C3HC4 (zinc finger)"/>
    <property type="match status" value="1"/>
</dbReference>
<dbReference type="GO" id="GO:0008270">
    <property type="term" value="F:zinc ion binding"/>
    <property type="evidence" value="ECO:0007669"/>
    <property type="project" value="InterPro"/>
</dbReference>
<sequence length="139" mass="15768">MGASGTSYTVQPAQLQCTCPDFRTRHQFCKHLIFTFIRVFKFSEAETQSIAEVGLHEDQELPIIPISPSPSPSPCSIETSKECDPEDDCCICMEVFDQVETTQACQACGNFFHTDCVYRWLQASEHENCPLCRADWFDN</sequence>
<accession>A0A6C0BPB1</accession>
<dbReference type="GO" id="GO:0061630">
    <property type="term" value="F:ubiquitin protein ligase activity"/>
    <property type="evidence" value="ECO:0007669"/>
    <property type="project" value="InterPro"/>
</dbReference>
<dbReference type="InterPro" id="IPR039903">
    <property type="entry name" value="Zswim2"/>
</dbReference>
<name>A0A6C0BPB1_9ZZZZ</name>
<dbReference type="InterPro" id="IPR001841">
    <property type="entry name" value="Znf_RING"/>
</dbReference>
<dbReference type="PANTHER" id="PTHR21540:SF0">
    <property type="entry name" value="PHD FAMILY PROTEIN"/>
    <property type="match status" value="1"/>
</dbReference>
<dbReference type="PANTHER" id="PTHR21540">
    <property type="entry name" value="RING FINGER AND SWIM DOMAIN-CONTAINING PROTEIN 2"/>
    <property type="match status" value="1"/>
</dbReference>
<proteinExistence type="predicted"/>
<dbReference type="AlphaFoldDB" id="A0A6C0BPB1"/>
<dbReference type="SUPFAM" id="SSF57850">
    <property type="entry name" value="RING/U-box"/>
    <property type="match status" value="1"/>
</dbReference>
<dbReference type="PROSITE" id="PS50966">
    <property type="entry name" value="ZF_SWIM"/>
    <property type="match status" value="1"/>
</dbReference>
<dbReference type="InterPro" id="IPR013083">
    <property type="entry name" value="Znf_RING/FYVE/PHD"/>
</dbReference>
<feature type="domain" description="RING-type" evidence="1">
    <location>
        <begin position="89"/>
        <end position="133"/>
    </location>
</feature>
<evidence type="ECO:0000313" key="3">
    <source>
        <dbReference type="EMBL" id="QHS93822.1"/>
    </source>
</evidence>